<dbReference type="NCBIfam" id="TIGR01024">
    <property type="entry name" value="rplS_bact"/>
    <property type="match status" value="1"/>
</dbReference>
<dbReference type="GO" id="GO:0003735">
    <property type="term" value="F:structural constituent of ribosome"/>
    <property type="evidence" value="ECO:0007669"/>
    <property type="project" value="InterPro"/>
</dbReference>
<protein>
    <recommendedName>
        <fullName evidence="7">Large ribosomal subunit protein bL19c</fullName>
    </recommendedName>
</protein>
<dbReference type="GO" id="GO:0006412">
    <property type="term" value="P:translation"/>
    <property type="evidence" value="ECO:0007669"/>
    <property type="project" value="UniProtKB-UniRule"/>
</dbReference>
<dbReference type="GO" id="GO:0009507">
    <property type="term" value="C:chloroplast"/>
    <property type="evidence" value="ECO:0007669"/>
    <property type="project" value="UniProtKB-SubCell"/>
</dbReference>
<dbReference type="RefSeq" id="YP_010134231.1">
    <property type="nucleotide sequence ID" value="NC_056794.1"/>
</dbReference>
<comment type="subcellular location">
    <subcellularLocation>
        <location evidence="1 7">Plastid</location>
        <location evidence="1 7">Chloroplast</location>
    </subcellularLocation>
</comment>
<feature type="compositionally biased region" description="Low complexity" evidence="8">
    <location>
        <begin position="51"/>
        <end position="63"/>
    </location>
</feature>
<dbReference type="GeneID" id="67124097"/>
<geneLocation type="chloroplast" evidence="9"/>
<dbReference type="PROSITE" id="PS01015">
    <property type="entry name" value="RIBOSOMAL_L19"/>
    <property type="match status" value="1"/>
</dbReference>
<dbReference type="InterPro" id="IPR038657">
    <property type="entry name" value="Ribosomal_bL19_sf"/>
</dbReference>
<dbReference type="Gene3D" id="2.30.30.790">
    <property type="match status" value="1"/>
</dbReference>
<reference evidence="9" key="1">
    <citation type="journal article" date="2021" name="Ecol Indic">
        <title>Morphological and molecular identification reveals that waters from an isolated oasis in Tamanrasset (extreme South of Algerian Sahara) are colonized by opportunistic and pollution-tolerant diatom species.</title>
        <authorList>
            <person name="Gastineau R."/>
            <person name="Hamedi C."/>
            <person name="Baba Hamed M.B."/>
            <person name="Abi-Ayad S.-M.E.-A."/>
            <person name="Bak M."/>
            <person name="Lemieux C."/>
            <person name="Turmel M."/>
            <person name="Dobosz S."/>
            <person name="Wrobel R.J."/>
            <person name="Kierzek A."/>
            <person name="Lange-Bertalot H."/>
            <person name="Witkowski A."/>
        </authorList>
    </citation>
    <scope>NUCLEOTIDE SEQUENCE</scope>
    <source>
        <strain evidence="9">SZCZR1826</strain>
    </source>
</reference>
<evidence type="ECO:0000256" key="3">
    <source>
        <dbReference type="ARBA" id="ARBA00022528"/>
    </source>
</evidence>
<evidence type="ECO:0000256" key="2">
    <source>
        <dbReference type="ARBA" id="ARBA00005781"/>
    </source>
</evidence>
<evidence type="ECO:0000256" key="8">
    <source>
        <dbReference type="SAM" id="MobiDB-lite"/>
    </source>
</evidence>
<dbReference type="AlphaFoldDB" id="A0A8F0WGP2"/>
<dbReference type="SUPFAM" id="SSF50104">
    <property type="entry name" value="Translation proteins SH3-like domain"/>
    <property type="match status" value="1"/>
</dbReference>
<dbReference type="Pfam" id="PF01245">
    <property type="entry name" value="Ribosomal_L19"/>
    <property type="match status" value="2"/>
</dbReference>
<comment type="similarity">
    <text evidence="2 7">Belongs to the bacterial ribosomal protein bL19 family.</text>
</comment>
<dbReference type="PANTHER" id="PTHR15680:SF9">
    <property type="entry name" value="LARGE RIBOSOMAL SUBUNIT PROTEIN BL19M"/>
    <property type="match status" value="1"/>
</dbReference>
<dbReference type="InterPro" id="IPR018257">
    <property type="entry name" value="Ribosomal_bL19_CS"/>
</dbReference>
<keyword evidence="3 9" id="KW-0150">Chloroplast</keyword>
<organism evidence="9">
    <name type="scientific">Navicula veneta</name>
    <dbReference type="NCBI Taxonomy" id="138539"/>
    <lineage>
        <taxon>Eukaryota</taxon>
        <taxon>Sar</taxon>
        <taxon>Stramenopiles</taxon>
        <taxon>Ochrophyta</taxon>
        <taxon>Bacillariophyta</taxon>
        <taxon>Bacillariophyceae</taxon>
        <taxon>Bacillariophycidae</taxon>
        <taxon>Naviculales</taxon>
        <taxon>Naviculaceae</taxon>
        <taxon>Navicula</taxon>
    </lineage>
</organism>
<keyword evidence="4 9" id="KW-0934">Plastid</keyword>
<evidence type="ECO:0000313" key="9">
    <source>
        <dbReference type="EMBL" id="QWM93721.1"/>
    </source>
</evidence>
<dbReference type="PIRSF" id="PIRSF002191">
    <property type="entry name" value="Ribosomal_L19"/>
    <property type="match status" value="1"/>
</dbReference>
<sequence length="147" mass="16733">MVKLNSQKIIKNVENSFLKENLPILKIGDNVKIGVNIFEDNRESTNKIPGTSKNTSKSSSKSNSKGERNSKRVQFYEGTIIAKKNSLINTTITVRKILQGIGVERIFLIHSPKIDSIEVLRSSKVRRAKLYYLRNLRGKASRLKQKF</sequence>
<dbReference type="PANTHER" id="PTHR15680">
    <property type="entry name" value="RIBOSOMAL PROTEIN L19"/>
    <property type="match status" value="1"/>
</dbReference>
<evidence type="ECO:0000256" key="4">
    <source>
        <dbReference type="ARBA" id="ARBA00022640"/>
    </source>
</evidence>
<dbReference type="InterPro" id="IPR001857">
    <property type="entry name" value="Ribosomal_bL19"/>
</dbReference>
<evidence type="ECO:0000256" key="5">
    <source>
        <dbReference type="ARBA" id="ARBA00022980"/>
    </source>
</evidence>
<dbReference type="HAMAP" id="MF_00402">
    <property type="entry name" value="Ribosomal_bL19"/>
    <property type="match status" value="1"/>
</dbReference>
<name>A0A8F0WGP2_9STRA</name>
<feature type="region of interest" description="Disordered" evidence="8">
    <location>
        <begin position="43"/>
        <end position="71"/>
    </location>
</feature>
<evidence type="ECO:0000256" key="1">
    <source>
        <dbReference type="ARBA" id="ARBA00004229"/>
    </source>
</evidence>
<dbReference type="GO" id="GO:0005762">
    <property type="term" value="C:mitochondrial large ribosomal subunit"/>
    <property type="evidence" value="ECO:0007669"/>
    <property type="project" value="TreeGrafter"/>
</dbReference>
<dbReference type="EMBL" id="MT383645">
    <property type="protein sequence ID" value="QWM93721.1"/>
    <property type="molecule type" value="Genomic_DNA"/>
</dbReference>
<keyword evidence="5 7" id="KW-0689">Ribosomal protein</keyword>
<keyword evidence="6 7" id="KW-0687">Ribonucleoprotein</keyword>
<dbReference type="InterPro" id="IPR008991">
    <property type="entry name" value="Translation_prot_SH3-like_sf"/>
</dbReference>
<evidence type="ECO:0000256" key="6">
    <source>
        <dbReference type="ARBA" id="ARBA00023274"/>
    </source>
</evidence>
<gene>
    <name evidence="7 9" type="primary">rpl19</name>
</gene>
<proteinExistence type="inferred from homology"/>
<evidence type="ECO:0000256" key="7">
    <source>
        <dbReference type="HAMAP-Rule" id="MF_00402"/>
    </source>
</evidence>
<accession>A0A8F0WGP2</accession>